<dbReference type="Proteomes" id="UP000789739">
    <property type="component" value="Unassembled WGS sequence"/>
</dbReference>
<dbReference type="EMBL" id="CAJVPI010000344">
    <property type="protein sequence ID" value="CAG8522290.1"/>
    <property type="molecule type" value="Genomic_DNA"/>
</dbReference>
<comment type="caution">
    <text evidence="1">The sequence shown here is derived from an EMBL/GenBank/DDBJ whole genome shotgun (WGS) entry which is preliminary data.</text>
</comment>
<accession>A0A9N9AAT8</accession>
<evidence type="ECO:0000313" key="1">
    <source>
        <dbReference type="EMBL" id="CAG8522290.1"/>
    </source>
</evidence>
<keyword evidence="2" id="KW-1185">Reference proteome</keyword>
<reference evidence="1" key="1">
    <citation type="submission" date="2021-06" db="EMBL/GenBank/DDBJ databases">
        <authorList>
            <person name="Kallberg Y."/>
            <person name="Tangrot J."/>
            <person name="Rosling A."/>
        </authorList>
    </citation>
    <scope>NUCLEOTIDE SEQUENCE</scope>
    <source>
        <strain evidence="1">BR232B</strain>
    </source>
</reference>
<evidence type="ECO:0000313" key="2">
    <source>
        <dbReference type="Proteomes" id="UP000789739"/>
    </source>
</evidence>
<dbReference type="AlphaFoldDB" id="A0A9N9AAT8"/>
<gene>
    <name evidence="1" type="ORF">PBRASI_LOCUS3689</name>
</gene>
<proteinExistence type="predicted"/>
<sequence length="134" mass="15987">MSSFQLISMFVDFINYTTHMAEYAACEYCKQLHTSKIPPRFRTTKTIRAKRRQGLDIEKITDVDDEVENGDAIDGREFWARKSWWDGLEIDTGDEEWMDSEDEEEYYDMFHDDADDNYWIHGEDDKESEEETTN</sequence>
<organism evidence="1 2">
    <name type="scientific">Paraglomus brasilianum</name>
    <dbReference type="NCBI Taxonomy" id="144538"/>
    <lineage>
        <taxon>Eukaryota</taxon>
        <taxon>Fungi</taxon>
        <taxon>Fungi incertae sedis</taxon>
        <taxon>Mucoromycota</taxon>
        <taxon>Glomeromycotina</taxon>
        <taxon>Glomeromycetes</taxon>
        <taxon>Paraglomerales</taxon>
        <taxon>Paraglomeraceae</taxon>
        <taxon>Paraglomus</taxon>
    </lineage>
</organism>
<name>A0A9N9AAT8_9GLOM</name>
<protein>
    <submittedName>
        <fullName evidence="1">8975_t:CDS:1</fullName>
    </submittedName>
</protein>